<accession>A0A5D4GMY5</accession>
<feature type="transmembrane region" description="Helical" evidence="8">
    <location>
        <begin position="40"/>
        <end position="60"/>
    </location>
</feature>
<feature type="transmembrane region" description="Helical" evidence="8">
    <location>
        <begin position="347"/>
        <end position="369"/>
    </location>
</feature>
<dbReference type="FunFam" id="1.10.3720.10:FF:000005">
    <property type="entry name" value="Microcin C ABC transporter permease"/>
    <property type="match status" value="1"/>
</dbReference>
<keyword evidence="11" id="KW-1185">Reference proteome</keyword>
<dbReference type="InterPro" id="IPR000515">
    <property type="entry name" value="MetI-like"/>
</dbReference>
<protein>
    <submittedName>
        <fullName evidence="10">ABC transporter permease</fullName>
    </submittedName>
</protein>
<keyword evidence="7 8" id="KW-0472">Membrane</keyword>
<dbReference type="Proteomes" id="UP000323258">
    <property type="component" value="Unassembled WGS sequence"/>
</dbReference>
<evidence type="ECO:0000256" key="1">
    <source>
        <dbReference type="ARBA" id="ARBA00004429"/>
    </source>
</evidence>
<dbReference type="PROSITE" id="PS50928">
    <property type="entry name" value="ABC_TM1"/>
    <property type="match status" value="1"/>
</dbReference>
<keyword evidence="6 8" id="KW-1133">Transmembrane helix</keyword>
<name>A0A5D4GMY5_9HYPH</name>
<evidence type="ECO:0000256" key="3">
    <source>
        <dbReference type="ARBA" id="ARBA00022475"/>
    </source>
</evidence>
<dbReference type="OrthoDB" id="9766870at2"/>
<dbReference type="RefSeq" id="WP_148917015.1">
    <property type="nucleotide sequence ID" value="NZ_VSZS01000068.1"/>
</dbReference>
<gene>
    <name evidence="10" type="ORF">FY036_22980</name>
</gene>
<keyword evidence="2 8" id="KW-0813">Transport</keyword>
<dbReference type="GO" id="GO:0055085">
    <property type="term" value="P:transmembrane transport"/>
    <property type="evidence" value="ECO:0007669"/>
    <property type="project" value="InterPro"/>
</dbReference>
<sequence>MSETILKGEVEQVRHRARKPWLSPLNQRRWQNFKANRRGYWSLWIFLVLFGLSLFAEFIANDKPIIASYNGEILFPVLVDYPEEKFGGFLAVTDYRDPVISEEIEANGWMIWPPIRYSYRTVNNDIPEAAPAKPSWMYDAETRCARYFEGVNDPACTRGNWNWLGTDDQARDVLARVIYGFRISVIFGLVLTLASAVIGVSAGAVQGYFGGWTDLLFQRVIEIWSSIPVLYLILIIAAVLPPGFFILLGIMLLFSWVAFVGVVRAEFLRARNFEYVNAARALGVSNRTIMFRHLLPNAMVATLTFLPFILNGSITTLTSLDFLGFGLPPGSASLGEMLRQGQRNLNAPWLGITGFMTLSIMLSLLIFIGEATRDAFDPRKTFK</sequence>
<evidence type="ECO:0000313" key="11">
    <source>
        <dbReference type="Proteomes" id="UP000323258"/>
    </source>
</evidence>
<dbReference type="InterPro" id="IPR035906">
    <property type="entry name" value="MetI-like_sf"/>
</dbReference>
<dbReference type="PANTHER" id="PTHR30325">
    <property type="entry name" value="MEMBRANE COMPONENT OF ABC TRANSPORTER"/>
    <property type="match status" value="1"/>
</dbReference>
<evidence type="ECO:0000256" key="2">
    <source>
        <dbReference type="ARBA" id="ARBA00022448"/>
    </source>
</evidence>
<evidence type="ECO:0000259" key="9">
    <source>
        <dbReference type="PROSITE" id="PS50928"/>
    </source>
</evidence>
<dbReference type="Pfam" id="PF12911">
    <property type="entry name" value="OppC_N"/>
    <property type="match status" value="1"/>
</dbReference>
<comment type="similarity">
    <text evidence="8">Belongs to the binding-protein-dependent transport system permease family.</text>
</comment>
<feature type="domain" description="ABC transmembrane type-1" evidence="9">
    <location>
        <begin position="181"/>
        <end position="368"/>
    </location>
</feature>
<dbReference type="InterPro" id="IPR025966">
    <property type="entry name" value="OppC_N"/>
</dbReference>
<keyword evidence="4" id="KW-0997">Cell inner membrane</keyword>
<reference evidence="10 11" key="2">
    <citation type="submission" date="2019-09" db="EMBL/GenBank/DDBJ databases">
        <title>Mesorhizobium sp. MaA-C15 isolated from Microcystis aeruginosa.</title>
        <authorList>
            <person name="Jeong S.E."/>
            <person name="Jin H.M."/>
            <person name="Jeon C.O."/>
        </authorList>
    </citation>
    <scope>NUCLEOTIDE SEQUENCE [LARGE SCALE GENOMIC DNA]</scope>
    <source>
        <strain evidence="10 11">MaA-C15</strain>
    </source>
</reference>
<dbReference type="GO" id="GO:0042884">
    <property type="term" value="P:microcin transport"/>
    <property type="evidence" value="ECO:0007669"/>
    <property type="project" value="TreeGrafter"/>
</dbReference>
<comment type="caution">
    <text evidence="10">The sequence shown here is derived from an EMBL/GenBank/DDBJ whole genome shotgun (WGS) entry which is preliminary data.</text>
</comment>
<keyword evidence="3" id="KW-1003">Cell membrane</keyword>
<evidence type="ECO:0000256" key="6">
    <source>
        <dbReference type="ARBA" id="ARBA00022989"/>
    </source>
</evidence>
<evidence type="ECO:0000256" key="5">
    <source>
        <dbReference type="ARBA" id="ARBA00022692"/>
    </source>
</evidence>
<evidence type="ECO:0000313" key="10">
    <source>
        <dbReference type="EMBL" id="TYR29707.1"/>
    </source>
</evidence>
<proteinExistence type="inferred from homology"/>
<dbReference type="EMBL" id="VSZS01000068">
    <property type="protein sequence ID" value="TYR29707.1"/>
    <property type="molecule type" value="Genomic_DNA"/>
</dbReference>
<reference evidence="10 11" key="1">
    <citation type="submission" date="2019-08" db="EMBL/GenBank/DDBJ databases">
        <authorList>
            <person name="Seo Y.L."/>
        </authorList>
    </citation>
    <scope>NUCLEOTIDE SEQUENCE [LARGE SCALE GENOMIC DNA]</scope>
    <source>
        <strain evidence="10 11">MaA-C15</strain>
    </source>
</reference>
<keyword evidence="5 8" id="KW-0812">Transmembrane</keyword>
<organism evidence="10 11">
    <name type="scientific">Neoaquamicrobium microcysteis</name>
    <dbReference type="NCBI Taxonomy" id="2682781"/>
    <lineage>
        <taxon>Bacteria</taxon>
        <taxon>Pseudomonadati</taxon>
        <taxon>Pseudomonadota</taxon>
        <taxon>Alphaproteobacteria</taxon>
        <taxon>Hyphomicrobiales</taxon>
        <taxon>Phyllobacteriaceae</taxon>
        <taxon>Neoaquamicrobium</taxon>
    </lineage>
</organism>
<feature type="transmembrane region" description="Helical" evidence="8">
    <location>
        <begin position="229"/>
        <end position="262"/>
    </location>
</feature>
<dbReference type="SUPFAM" id="SSF161098">
    <property type="entry name" value="MetI-like"/>
    <property type="match status" value="1"/>
</dbReference>
<dbReference type="Gene3D" id="1.10.3720.10">
    <property type="entry name" value="MetI-like"/>
    <property type="match status" value="1"/>
</dbReference>
<dbReference type="AlphaFoldDB" id="A0A5D4GMY5"/>
<dbReference type="CDD" id="cd06261">
    <property type="entry name" value="TM_PBP2"/>
    <property type="match status" value="1"/>
</dbReference>
<comment type="subcellular location">
    <subcellularLocation>
        <location evidence="1">Cell inner membrane</location>
        <topology evidence="1">Multi-pass membrane protein</topology>
    </subcellularLocation>
    <subcellularLocation>
        <location evidence="8">Cell membrane</location>
        <topology evidence="8">Multi-pass membrane protein</topology>
    </subcellularLocation>
</comment>
<feature type="transmembrane region" description="Helical" evidence="8">
    <location>
        <begin position="300"/>
        <end position="327"/>
    </location>
</feature>
<evidence type="ECO:0000256" key="8">
    <source>
        <dbReference type="RuleBase" id="RU363032"/>
    </source>
</evidence>
<feature type="transmembrane region" description="Helical" evidence="8">
    <location>
        <begin position="185"/>
        <end position="209"/>
    </location>
</feature>
<dbReference type="PANTHER" id="PTHR30325:SF0">
    <property type="entry name" value="INNER MEMBRANE ABC TRANSPORTER PERMEASE PROTEIN YEJE"/>
    <property type="match status" value="1"/>
</dbReference>
<dbReference type="Pfam" id="PF00528">
    <property type="entry name" value="BPD_transp_1"/>
    <property type="match status" value="1"/>
</dbReference>
<evidence type="ECO:0000256" key="4">
    <source>
        <dbReference type="ARBA" id="ARBA00022519"/>
    </source>
</evidence>
<dbReference type="GO" id="GO:0005886">
    <property type="term" value="C:plasma membrane"/>
    <property type="evidence" value="ECO:0007669"/>
    <property type="project" value="UniProtKB-SubCell"/>
</dbReference>
<evidence type="ECO:0000256" key="7">
    <source>
        <dbReference type="ARBA" id="ARBA00023136"/>
    </source>
</evidence>